<sequence length="231" mass="25800">MWEAFGPEIWIVDGPVVTAAAGFHYPTRMTVIRLAGGDLVIWSPVALTPQLRGEVEMLGNVRYLVAPNSLHDSFIADWHRAFPVAQVLAAPGVREKRADLKFGADLGNTPVPGWTGEIEVVLVRGNRITTEAVAFHRPSGTVIFTDLLQQFPPGWFKGWRALVARLDLMLADEPSVPRKFRVALSDKRVARAALRRIVAWRANKVLMAHGTPVRREGHAFLKRAFAWLVKW</sequence>
<proteinExistence type="predicted"/>
<evidence type="ECO:0008006" key="3">
    <source>
        <dbReference type="Google" id="ProtNLM"/>
    </source>
</evidence>
<reference evidence="1 2" key="1">
    <citation type="journal article" date="2015" name="Genome Announc.">
        <title>Genome Assemblies of Three Soil-Associated Devosia species: D. insulae, D. limi, and D. soli.</title>
        <authorList>
            <person name="Hassan Y.I."/>
            <person name="Lepp D."/>
            <person name="Zhou T."/>
        </authorList>
    </citation>
    <scope>NUCLEOTIDE SEQUENCE [LARGE SCALE GENOMIC DNA]</scope>
    <source>
        <strain evidence="1 2">DS-56</strain>
    </source>
</reference>
<dbReference type="PANTHER" id="PTHR33835:SF1">
    <property type="entry name" value="METALLO-BETA-LACTAMASE DOMAIN-CONTAINING PROTEIN"/>
    <property type="match status" value="1"/>
</dbReference>
<keyword evidence="2" id="KW-1185">Reference proteome</keyword>
<organism evidence="1 2">
    <name type="scientific">Devosia insulae DS-56</name>
    <dbReference type="NCBI Taxonomy" id="1116389"/>
    <lineage>
        <taxon>Bacteria</taxon>
        <taxon>Pseudomonadati</taxon>
        <taxon>Pseudomonadota</taxon>
        <taxon>Alphaproteobacteria</taxon>
        <taxon>Hyphomicrobiales</taxon>
        <taxon>Devosiaceae</taxon>
        <taxon>Devosia</taxon>
    </lineage>
</organism>
<evidence type="ECO:0000313" key="2">
    <source>
        <dbReference type="Proteomes" id="UP000095463"/>
    </source>
</evidence>
<dbReference type="Pfam" id="PF14234">
    <property type="entry name" value="DUF4336"/>
    <property type="match status" value="1"/>
</dbReference>
<protein>
    <recommendedName>
        <fullName evidence="3">DUF4336 domain-containing protein</fullName>
    </recommendedName>
</protein>
<dbReference type="AlphaFoldDB" id="A0A1E5XUP7"/>
<evidence type="ECO:0000313" key="1">
    <source>
        <dbReference type="EMBL" id="OEO32305.1"/>
    </source>
</evidence>
<dbReference type="SUPFAM" id="SSF56281">
    <property type="entry name" value="Metallo-hydrolase/oxidoreductase"/>
    <property type="match status" value="1"/>
</dbReference>
<dbReference type="InterPro" id="IPR025638">
    <property type="entry name" value="DUF4336"/>
</dbReference>
<dbReference type="EMBL" id="LAJE02000076">
    <property type="protein sequence ID" value="OEO32305.1"/>
    <property type="molecule type" value="Genomic_DNA"/>
</dbReference>
<gene>
    <name evidence="1" type="ORF">VW23_012220</name>
</gene>
<dbReference type="PANTHER" id="PTHR33835">
    <property type="entry name" value="YALI0C07656P"/>
    <property type="match status" value="1"/>
</dbReference>
<name>A0A1E5XUP7_9HYPH</name>
<accession>A0A1E5XUP7</accession>
<dbReference type="Proteomes" id="UP000095463">
    <property type="component" value="Unassembled WGS sequence"/>
</dbReference>
<dbReference type="OrthoDB" id="450111at2"/>
<comment type="caution">
    <text evidence="1">The sequence shown here is derived from an EMBL/GenBank/DDBJ whole genome shotgun (WGS) entry which is preliminary data.</text>
</comment>
<dbReference type="InterPro" id="IPR036866">
    <property type="entry name" value="RibonucZ/Hydroxyglut_hydro"/>
</dbReference>